<feature type="signal peptide" evidence="4">
    <location>
        <begin position="1"/>
        <end position="22"/>
    </location>
</feature>
<evidence type="ECO:0000256" key="3">
    <source>
        <dbReference type="RuleBase" id="RU361188"/>
    </source>
</evidence>
<dbReference type="SUPFAM" id="SSF51011">
    <property type="entry name" value="Glycosyl hydrolase domain"/>
    <property type="match status" value="1"/>
</dbReference>
<keyword evidence="7" id="KW-1185">Reference proteome</keyword>
<organism evidence="6 7">
    <name type="scientific">Araneus ventricosus</name>
    <name type="common">Orbweaver spider</name>
    <name type="synonym">Epeira ventricosa</name>
    <dbReference type="NCBI Taxonomy" id="182803"/>
    <lineage>
        <taxon>Eukaryota</taxon>
        <taxon>Metazoa</taxon>
        <taxon>Ecdysozoa</taxon>
        <taxon>Arthropoda</taxon>
        <taxon>Chelicerata</taxon>
        <taxon>Arachnida</taxon>
        <taxon>Araneae</taxon>
        <taxon>Araneomorphae</taxon>
        <taxon>Entelegynae</taxon>
        <taxon>Araneoidea</taxon>
        <taxon>Araneidae</taxon>
        <taxon>Araneus</taxon>
    </lineage>
</organism>
<evidence type="ECO:0000256" key="2">
    <source>
        <dbReference type="ARBA" id="ARBA00022801"/>
    </source>
</evidence>
<proteinExistence type="inferred from homology"/>
<feature type="chain" id="PRO_5021430181" description="Glucosylceramidase" evidence="4">
    <location>
        <begin position="23"/>
        <end position="138"/>
    </location>
</feature>
<evidence type="ECO:0000313" key="7">
    <source>
        <dbReference type="Proteomes" id="UP000499080"/>
    </source>
</evidence>
<dbReference type="EC" id="3.2.1.45" evidence="3"/>
<dbReference type="PRINTS" id="PR00843">
    <property type="entry name" value="GLHYDRLASE30"/>
</dbReference>
<dbReference type="EMBL" id="BGPR01000172">
    <property type="protein sequence ID" value="GBM01716.1"/>
    <property type="molecule type" value="Genomic_DNA"/>
</dbReference>
<keyword evidence="2 3" id="KW-0378">Hydrolase</keyword>
<gene>
    <name evidence="6" type="primary">Gba</name>
    <name evidence="6" type="ORF">AVEN_271961_1</name>
</gene>
<keyword evidence="3" id="KW-0443">Lipid metabolism</keyword>
<dbReference type="OrthoDB" id="2160638at2759"/>
<dbReference type="Proteomes" id="UP000499080">
    <property type="component" value="Unassembled WGS sequence"/>
</dbReference>
<protein>
    <recommendedName>
        <fullName evidence="3">Glucosylceramidase</fullName>
        <ecNumber evidence="3">3.2.1.45</ecNumber>
    </recommendedName>
</protein>
<reference evidence="6 7" key="1">
    <citation type="journal article" date="2019" name="Sci. Rep.">
        <title>Orb-weaving spider Araneus ventricosus genome elucidates the spidroin gene catalogue.</title>
        <authorList>
            <person name="Kono N."/>
            <person name="Nakamura H."/>
            <person name="Ohtoshi R."/>
            <person name="Moran D.A.P."/>
            <person name="Shinohara A."/>
            <person name="Yoshida Y."/>
            <person name="Fujiwara M."/>
            <person name="Mori M."/>
            <person name="Tomita M."/>
            <person name="Arakawa K."/>
        </authorList>
    </citation>
    <scope>NUCLEOTIDE SEQUENCE [LARGE SCALE GENOMIC DNA]</scope>
</reference>
<keyword evidence="1 4" id="KW-0732">Signal</keyword>
<evidence type="ECO:0000256" key="1">
    <source>
        <dbReference type="ARBA" id="ARBA00022729"/>
    </source>
</evidence>
<evidence type="ECO:0000256" key="4">
    <source>
        <dbReference type="SAM" id="SignalP"/>
    </source>
</evidence>
<dbReference type="InterPro" id="IPR033453">
    <property type="entry name" value="Glyco_hydro_30_TIM-barrel"/>
</dbReference>
<dbReference type="PANTHER" id="PTHR11069:SF23">
    <property type="entry name" value="LYSOSOMAL ACID GLUCOSYLCERAMIDASE"/>
    <property type="match status" value="1"/>
</dbReference>
<dbReference type="Gene3D" id="3.20.20.80">
    <property type="entry name" value="Glycosidases"/>
    <property type="match status" value="1"/>
</dbReference>
<keyword evidence="3" id="KW-0326">Glycosidase</keyword>
<evidence type="ECO:0000313" key="6">
    <source>
        <dbReference type="EMBL" id="GBM01716.1"/>
    </source>
</evidence>
<comment type="similarity">
    <text evidence="3">Belongs to the glycosyl hydrolase 30 family.</text>
</comment>
<evidence type="ECO:0000259" key="5">
    <source>
        <dbReference type="Pfam" id="PF02055"/>
    </source>
</evidence>
<accession>A0A4Y2CCX1</accession>
<dbReference type="GO" id="GO:0006680">
    <property type="term" value="P:glucosylceramide catabolic process"/>
    <property type="evidence" value="ECO:0007669"/>
    <property type="project" value="TreeGrafter"/>
</dbReference>
<feature type="domain" description="Glycosyl hydrolase family 30 TIM-barrel" evidence="5">
    <location>
        <begin position="99"/>
        <end position="135"/>
    </location>
</feature>
<dbReference type="InterPro" id="IPR001139">
    <property type="entry name" value="Glyco_hydro_30"/>
</dbReference>
<dbReference type="GO" id="GO:0004348">
    <property type="term" value="F:glucosylceramidase activity"/>
    <property type="evidence" value="ECO:0007669"/>
    <property type="project" value="UniProtKB-EC"/>
</dbReference>
<keyword evidence="3" id="KW-0746">Sphingolipid metabolism</keyword>
<comment type="caution">
    <text evidence="6">The sequence shown here is derived from an EMBL/GenBank/DDBJ whole genome shotgun (WGS) entry which is preliminary data.</text>
</comment>
<comment type="catalytic activity">
    <reaction evidence="3">
        <text>a beta-D-glucosyl-(1&lt;-&gt;1')-N-acylsphing-4-enine + H2O = an N-acylsphing-4-enine + D-glucose</text>
        <dbReference type="Rhea" id="RHEA:13269"/>
        <dbReference type="ChEBI" id="CHEBI:4167"/>
        <dbReference type="ChEBI" id="CHEBI:15377"/>
        <dbReference type="ChEBI" id="CHEBI:22801"/>
        <dbReference type="ChEBI" id="CHEBI:52639"/>
        <dbReference type="EC" id="3.2.1.45"/>
    </reaction>
</comment>
<dbReference type="Pfam" id="PF02055">
    <property type="entry name" value="Glyco_hydro_30"/>
    <property type="match status" value="1"/>
</dbReference>
<dbReference type="GO" id="GO:0016020">
    <property type="term" value="C:membrane"/>
    <property type="evidence" value="ECO:0007669"/>
    <property type="project" value="GOC"/>
</dbReference>
<dbReference type="PANTHER" id="PTHR11069">
    <property type="entry name" value="GLUCOSYLCERAMIDASE"/>
    <property type="match status" value="1"/>
</dbReference>
<dbReference type="AlphaFoldDB" id="A0A4Y2CCX1"/>
<sequence>MVSNKFICQFFIFVLFYAGCECSPCKPRAYGDHNIVCVCDDSYCDELELISDVASNQAARYETNKSGARFQSSVLNFSKNADPGIPVLSVNRSEMYQFILGFGGAFTDATGINIKSMTPQLQKKIMSSYFSKTGNSMT</sequence>
<name>A0A4Y2CCX1_ARAVE</name>